<dbReference type="PANTHER" id="PTHR38731">
    <property type="entry name" value="LIPL45-RELATED LIPOPROTEIN-RELATED"/>
    <property type="match status" value="1"/>
</dbReference>
<dbReference type="EMBL" id="JBHSRS010000082">
    <property type="protein sequence ID" value="MFC6283122.1"/>
    <property type="molecule type" value="Genomic_DNA"/>
</dbReference>
<proteinExistence type="predicted"/>
<feature type="chain" id="PRO_5045063543" evidence="2">
    <location>
        <begin position="41"/>
        <end position="702"/>
    </location>
</feature>
<evidence type="ECO:0000313" key="4">
    <source>
        <dbReference type="Proteomes" id="UP001596270"/>
    </source>
</evidence>
<dbReference type="PANTHER" id="PTHR38731:SF3">
    <property type="entry name" value="BLL6125 PROTEIN"/>
    <property type="match status" value="1"/>
</dbReference>
<keyword evidence="2" id="KW-0732">Signal</keyword>
<evidence type="ECO:0000256" key="1">
    <source>
        <dbReference type="SAM" id="MobiDB-lite"/>
    </source>
</evidence>
<name>A0ABW1U0N0_9BURK</name>
<evidence type="ECO:0000256" key="2">
    <source>
        <dbReference type="SAM" id="SignalP"/>
    </source>
</evidence>
<accession>A0ABW1U0N0</accession>
<dbReference type="Pfam" id="PF20245">
    <property type="entry name" value="DUF6600"/>
    <property type="match status" value="1"/>
</dbReference>
<keyword evidence="4" id="KW-1185">Reference proteome</keyword>
<feature type="compositionally biased region" description="Low complexity" evidence="1">
    <location>
        <begin position="614"/>
        <end position="685"/>
    </location>
</feature>
<protein>
    <submittedName>
        <fullName evidence="3">DUF6600 domain-containing protein</fullName>
    </submittedName>
</protein>
<comment type="caution">
    <text evidence="3">The sequence shown here is derived from an EMBL/GenBank/DDBJ whole genome shotgun (WGS) entry which is preliminary data.</text>
</comment>
<gene>
    <name evidence="3" type="ORF">ACFQND_18005</name>
</gene>
<feature type="region of interest" description="Disordered" evidence="1">
    <location>
        <begin position="455"/>
        <end position="702"/>
    </location>
</feature>
<feature type="signal peptide" evidence="2">
    <location>
        <begin position="1"/>
        <end position="40"/>
    </location>
</feature>
<feature type="compositionally biased region" description="Basic and acidic residues" evidence="1">
    <location>
        <begin position="686"/>
        <end position="702"/>
    </location>
</feature>
<organism evidence="3 4">
    <name type="scientific">Polaromonas aquatica</name>
    <dbReference type="NCBI Taxonomy" id="332657"/>
    <lineage>
        <taxon>Bacteria</taxon>
        <taxon>Pseudomonadati</taxon>
        <taxon>Pseudomonadota</taxon>
        <taxon>Betaproteobacteria</taxon>
        <taxon>Burkholderiales</taxon>
        <taxon>Comamonadaceae</taxon>
        <taxon>Polaromonas</taxon>
    </lineage>
</organism>
<feature type="compositionally biased region" description="Low complexity" evidence="1">
    <location>
        <begin position="584"/>
        <end position="607"/>
    </location>
</feature>
<dbReference type="InterPro" id="IPR046535">
    <property type="entry name" value="DUF6600"/>
</dbReference>
<feature type="compositionally biased region" description="Low complexity" evidence="1">
    <location>
        <begin position="515"/>
        <end position="530"/>
    </location>
</feature>
<reference evidence="4" key="1">
    <citation type="journal article" date="2019" name="Int. J. Syst. Evol. Microbiol.">
        <title>The Global Catalogue of Microorganisms (GCM) 10K type strain sequencing project: providing services to taxonomists for standard genome sequencing and annotation.</title>
        <authorList>
            <consortium name="The Broad Institute Genomics Platform"/>
            <consortium name="The Broad Institute Genome Sequencing Center for Infectious Disease"/>
            <person name="Wu L."/>
            <person name="Ma J."/>
        </authorList>
    </citation>
    <scope>NUCLEOTIDE SEQUENCE [LARGE SCALE GENOMIC DNA]</scope>
    <source>
        <strain evidence="4">CCUG 39402</strain>
    </source>
</reference>
<feature type="compositionally biased region" description="Basic and acidic residues" evidence="1">
    <location>
        <begin position="491"/>
        <end position="508"/>
    </location>
</feature>
<dbReference type="RefSeq" id="WP_371436869.1">
    <property type="nucleotide sequence ID" value="NZ_JBHSRS010000082.1"/>
</dbReference>
<sequence length="702" mass="76675">MTTSITPLATLRLRLAGPRTGWSRRIATALLLVMQATAWAQAPAPAGAPLDPPGRVARLNLIEGAVSFAPGDAPAGSGDNAWIPATLNRPLTTGDRLWSAQHARTELHTGSTALRMNEQTSLDFLTLDDNVTQLRLEQGTINLRVRNLFEGQRLEVDTPNLAFVVSQPGNYRLDVNPASNTTRVVAQSGAGEIYGDSGTPLNLGNQQQASFTGTDLTPAAPGASVQDSFDAWALARDQREDQSVSARYVPRETVGYQQLDTYGDWTQDPSYGAVWLPRAVPVSWAPYRFGHWSWIAPWGWTWIDDAPWGFAPFHYGRWAQIGPRWAWVPGRLAPRPVYAPALVAFVGGNSGGVGWNLSMGVGGPPRPSVGWFPLAPGEAFRPAYRASPRYITQVNNNIVVNNTTTVTNIYRYQRQPAAVTALSAADFASGRPVRGNQQIPNANDLNRAQVVTGGPAGAAALPQRPDRREPTRPALAAALPPAAVLATRPVVDSRNDRRDNRRDERAQDRGGNPMAQAPVPQTATPATPATRPGLAGNPPANVRPEAAAPARREPQLQAQPQPQREQAQRPGPQPQPLIAGPSHQNARPAAVQPQQPSQAQEEQAQQRQLRDQQQRQQRQQAQNEQHSRQLQQQAQQTQQQAEARQQRQHAQQQQQEQQRQAAQAQHQQRAQQAEARQQANRAEAAPAREARTEGGANRHREP</sequence>
<evidence type="ECO:0000313" key="3">
    <source>
        <dbReference type="EMBL" id="MFC6283122.1"/>
    </source>
</evidence>
<feature type="compositionally biased region" description="Low complexity" evidence="1">
    <location>
        <begin position="472"/>
        <end position="490"/>
    </location>
</feature>
<feature type="compositionally biased region" description="Low complexity" evidence="1">
    <location>
        <begin position="538"/>
        <end position="570"/>
    </location>
</feature>
<dbReference type="Proteomes" id="UP001596270">
    <property type="component" value="Unassembled WGS sequence"/>
</dbReference>